<dbReference type="CDD" id="cd07185">
    <property type="entry name" value="OmpA_C-like"/>
    <property type="match status" value="1"/>
</dbReference>
<protein>
    <submittedName>
        <fullName evidence="14">OmpA family protein</fullName>
    </submittedName>
</protein>
<dbReference type="EMBL" id="JADEYP010000006">
    <property type="protein sequence ID" value="MCA5004462.1"/>
    <property type="molecule type" value="Genomic_DNA"/>
</dbReference>
<comment type="subcellular location">
    <subcellularLocation>
        <location evidence="1">Cell outer membrane</location>
        <topology evidence="1">Multi-pass membrane protein</topology>
    </subcellularLocation>
</comment>
<keyword evidence="8 10" id="KW-0472">Membrane</keyword>
<gene>
    <name evidence="14" type="ORF">IPZ78_04725</name>
</gene>
<keyword evidence="3" id="KW-1134">Transmembrane beta strand</keyword>
<accession>A0ABS7Z2T3</accession>
<organism evidence="14 15">
    <name type="scientific">Sphingobacterium bovistauri</name>
    <dbReference type="NCBI Taxonomy" id="2781959"/>
    <lineage>
        <taxon>Bacteria</taxon>
        <taxon>Pseudomonadati</taxon>
        <taxon>Bacteroidota</taxon>
        <taxon>Sphingobacteriia</taxon>
        <taxon>Sphingobacteriales</taxon>
        <taxon>Sphingobacteriaceae</taxon>
        <taxon>Sphingobacterium</taxon>
    </lineage>
</organism>
<dbReference type="InterPro" id="IPR006664">
    <property type="entry name" value="OMP_bac"/>
</dbReference>
<dbReference type="InterPro" id="IPR006665">
    <property type="entry name" value="OmpA-like"/>
</dbReference>
<evidence type="ECO:0000313" key="15">
    <source>
        <dbReference type="Proteomes" id="UP001165302"/>
    </source>
</evidence>
<keyword evidence="2" id="KW-0813">Transport</keyword>
<dbReference type="PANTHER" id="PTHR30329:SF21">
    <property type="entry name" value="LIPOPROTEIN YIAD-RELATED"/>
    <property type="match status" value="1"/>
</dbReference>
<evidence type="ECO:0000256" key="11">
    <source>
        <dbReference type="SAM" id="MobiDB-lite"/>
    </source>
</evidence>
<keyword evidence="6" id="KW-0406">Ion transport</keyword>
<dbReference type="PRINTS" id="PR01021">
    <property type="entry name" value="OMPADOMAIN"/>
</dbReference>
<feature type="region of interest" description="Disordered" evidence="11">
    <location>
        <begin position="381"/>
        <end position="411"/>
    </location>
</feature>
<dbReference type="InterPro" id="IPR036737">
    <property type="entry name" value="OmpA-like_sf"/>
</dbReference>
<evidence type="ECO:0000256" key="8">
    <source>
        <dbReference type="ARBA" id="ARBA00023136"/>
    </source>
</evidence>
<dbReference type="Pfam" id="PF13505">
    <property type="entry name" value="OMP_b-brl"/>
    <property type="match status" value="1"/>
</dbReference>
<dbReference type="InterPro" id="IPR011250">
    <property type="entry name" value="OMP/PagP_B-barrel"/>
</dbReference>
<dbReference type="SUPFAM" id="SSF56925">
    <property type="entry name" value="OMPA-like"/>
    <property type="match status" value="1"/>
</dbReference>
<proteinExistence type="predicted"/>
<evidence type="ECO:0000313" key="14">
    <source>
        <dbReference type="EMBL" id="MCA5004462.1"/>
    </source>
</evidence>
<feature type="chain" id="PRO_5047527999" evidence="12">
    <location>
        <begin position="25"/>
        <end position="411"/>
    </location>
</feature>
<dbReference type="InterPro" id="IPR050330">
    <property type="entry name" value="Bact_OuterMem_StrucFunc"/>
</dbReference>
<evidence type="ECO:0000256" key="2">
    <source>
        <dbReference type="ARBA" id="ARBA00022448"/>
    </source>
</evidence>
<evidence type="ECO:0000256" key="4">
    <source>
        <dbReference type="ARBA" id="ARBA00022692"/>
    </source>
</evidence>
<evidence type="ECO:0000256" key="6">
    <source>
        <dbReference type="ARBA" id="ARBA00023065"/>
    </source>
</evidence>
<evidence type="ECO:0000256" key="1">
    <source>
        <dbReference type="ARBA" id="ARBA00004571"/>
    </source>
</evidence>
<dbReference type="PROSITE" id="PS51123">
    <property type="entry name" value="OMPA_2"/>
    <property type="match status" value="1"/>
</dbReference>
<keyword evidence="9" id="KW-0998">Cell outer membrane</keyword>
<evidence type="ECO:0000259" key="13">
    <source>
        <dbReference type="PROSITE" id="PS51123"/>
    </source>
</evidence>
<evidence type="ECO:0000256" key="3">
    <source>
        <dbReference type="ARBA" id="ARBA00022452"/>
    </source>
</evidence>
<dbReference type="InterPro" id="IPR027385">
    <property type="entry name" value="Beta-barrel_OMP"/>
</dbReference>
<feature type="compositionally biased region" description="Basic and acidic residues" evidence="11">
    <location>
        <begin position="397"/>
        <end position="411"/>
    </location>
</feature>
<evidence type="ECO:0000256" key="10">
    <source>
        <dbReference type="PROSITE-ProRule" id="PRU00473"/>
    </source>
</evidence>
<comment type="caution">
    <text evidence="14">The sequence shown here is derived from an EMBL/GenBank/DDBJ whole genome shotgun (WGS) entry which is preliminary data.</text>
</comment>
<evidence type="ECO:0000256" key="9">
    <source>
        <dbReference type="ARBA" id="ARBA00023237"/>
    </source>
</evidence>
<reference evidence="14" key="1">
    <citation type="submission" date="2020-10" db="EMBL/GenBank/DDBJ databases">
        <authorList>
            <person name="Lu T."/>
            <person name="Wang Q."/>
            <person name="Han X."/>
        </authorList>
    </citation>
    <scope>NUCLEOTIDE SEQUENCE</scope>
    <source>
        <strain evidence="14">WQ 366</strain>
    </source>
</reference>
<keyword evidence="5 12" id="KW-0732">Signal</keyword>
<keyword evidence="4" id="KW-0812">Transmembrane</keyword>
<dbReference type="Gene3D" id="2.40.160.20">
    <property type="match status" value="1"/>
</dbReference>
<dbReference type="Gene3D" id="3.30.1330.60">
    <property type="entry name" value="OmpA-like domain"/>
    <property type="match status" value="1"/>
</dbReference>
<keyword evidence="7" id="KW-0626">Porin</keyword>
<feature type="signal peptide" evidence="12">
    <location>
        <begin position="1"/>
        <end position="24"/>
    </location>
</feature>
<dbReference type="RefSeq" id="WP_225551819.1">
    <property type="nucleotide sequence ID" value="NZ_JADEYP010000006.1"/>
</dbReference>
<evidence type="ECO:0000256" key="5">
    <source>
        <dbReference type="ARBA" id="ARBA00022729"/>
    </source>
</evidence>
<evidence type="ECO:0000256" key="7">
    <source>
        <dbReference type="ARBA" id="ARBA00023114"/>
    </source>
</evidence>
<sequence>MKINNLTKVSALLLALFTTSNSYAQEAIYDSSLPRSEYRTWSFGLNTGLLSQENKFGFNEGNLELGYSAYIKKHLSPNFGFKLQYLGGKIREASSSTTQFETKLPWSVALSGEYVSNLFNSKVVKPYLAAGIGYLNVNRSSGSTETDLNRVFVPADLGLKFVIGRGTNLDLGYQFNWTNDYFDGKSNHSFPYDLFSYVHVGLEFALGSKEKPFIQNTKRANTSDHLSQKYDELKAAQEAILKSNNDIKNQLDNLTKGLKDDDKDGVANIYDKCPNTPSGTKVDGSGCPLPELKLPENEKQVVIEAVKNLEFDFNTASIRSSSNGYLDKVAELMKSKDYSLKLDGYTDNIGSSTVNQKLSNDRADAVKTYLVSKGVSASKIVTAGHGENQPISSNDTEEGRQQNRRVEFSLY</sequence>
<feature type="domain" description="OmpA-like" evidence="13">
    <location>
        <begin position="298"/>
        <end position="411"/>
    </location>
</feature>
<keyword evidence="15" id="KW-1185">Reference proteome</keyword>
<dbReference type="Proteomes" id="UP001165302">
    <property type="component" value="Unassembled WGS sequence"/>
</dbReference>
<dbReference type="Pfam" id="PF00691">
    <property type="entry name" value="OmpA"/>
    <property type="match status" value="1"/>
</dbReference>
<dbReference type="PANTHER" id="PTHR30329">
    <property type="entry name" value="STATOR ELEMENT OF FLAGELLAR MOTOR COMPLEX"/>
    <property type="match status" value="1"/>
</dbReference>
<name>A0ABS7Z2T3_9SPHI</name>
<evidence type="ECO:0000256" key="12">
    <source>
        <dbReference type="SAM" id="SignalP"/>
    </source>
</evidence>
<dbReference type="SUPFAM" id="SSF103088">
    <property type="entry name" value="OmpA-like"/>
    <property type="match status" value="1"/>
</dbReference>